<dbReference type="RefSeq" id="WP_073059191.1">
    <property type="nucleotide sequence ID" value="NZ_FQUS01000002.1"/>
</dbReference>
<keyword evidence="4" id="KW-0274">FAD</keyword>
<dbReference type="OrthoDB" id="545125at2"/>
<dbReference type="Gene3D" id="3.40.462.20">
    <property type="match status" value="1"/>
</dbReference>
<evidence type="ECO:0000313" key="8">
    <source>
        <dbReference type="Proteomes" id="UP000184041"/>
    </source>
</evidence>
<dbReference type="InterPro" id="IPR050416">
    <property type="entry name" value="FAD-linked_Oxidoreductase"/>
</dbReference>
<accession>A0A1M4UIA8</accession>
<name>A0A1M4UIA8_9BACT</name>
<dbReference type="Gene3D" id="3.30.465.10">
    <property type="match status" value="1"/>
</dbReference>
<evidence type="ECO:0000256" key="4">
    <source>
        <dbReference type="ARBA" id="ARBA00022827"/>
    </source>
</evidence>
<dbReference type="Pfam" id="PF08031">
    <property type="entry name" value="BBE"/>
    <property type="match status" value="1"/>
</dbReference>
<comment type="cofactor">
    <cofactor evidence="1">
        <name>FAD</name>
        <dbReference type="ChEBI" id="CHEBI:57692"/>
    </cofactor>
</comment>
<dbReference type="InterPro" id="IPR016169">
    <property type="entry name" value="FAD-bd_PCMH_sub2"/>
</dbReference>
<dbReference type="Gene3D" id="3.30.43.10">
    <property type="entry name" value="Uridine Diphospho-n-acetylenolpyruvylglucosamine Reductase, domain 2"/>
    <property type="match status" value="1"/>
</dbReference>
<evidence type="ECO:0000259" key="6">
    <source>
        <dbReference type="PROSITE" id="PS51387"/>
    </source>
</evidence>
<dbReference type="GO" id="GO:0071949">
    <property type="term" value="F:FAD binding"/>
    <property type="evidence" value="ECO:0007669"/>
    <property type="project" value="InterPro"/>
</dbReference>
<dbReference type="EMBL" id="FQUS01000002">
    <property type="protein sequence ID" value="SHE56300.1"/>
    <property type="molecule type" value="Genomic_DNA"/>
</dbReference>
<feature type="domain" description="FAD-binding PCMH-type" evidence="6">
    <location>
        <begin position="37"/>
        <end position="207"/>
    </location>
</feature>
<dbReference type="Pfam" id="PF01565">
    <property type="entry name" value="FAD_binding_4"/>
    <property type="match status" value="1"/>
</dbReference>
<dbReference type="SUPFAM" id="SSF56176">
    <property type="entry name" value="FAD-binding/transporter-associated domain-like"/>
    <property type="match status" value="1"/>
</dbReference>
<proteinExistence type="inferred from homology"/>
<dbReference type="GO" id="GO:0016491">
    <property type="term" value="F:oxidoreductase activity"/>
    <property type="evidence" value="ECO:0007669"/>
    <property type="project" value="UniProtKB-KW"/>
</dbReference>
<comment type="similarity">
    <text evidence="2">Belongs to the oxygen-dependent FAD-linked oxidoreductase family.</text>
</comment>
<keyword evidence="8" id="KW-1185">Reference proteome</keyword>
<dbReference type="PANTHER" id="PTHR42973">
    <property type="entry name" value="BINDING OXIDOREDUCTASE, PUTATIVE (AFU_ORTHOLOGUE AFUA_1G17690)-RELATED"/>
    <property type="match status" value="1"/>
</dbReference>
<gene>
    <name evidence="7" type="ORF">SAMN05443144_10240</name>
</gene>
<dbReference type="InterPro" id="IPR036318">
    <property type="entry name" value="FAD-bd_PCMH-like_sf"/>
</dbReference>
<reference evidence="7 8" key="1">
    <citation type="submission" date="2016-11" db="EMBL/GenBank/DDBJ databases">
        <authorList>
            <person name="Jaros S."/>
            <person name="Januszkiewicz K."/>
            <person name="Wedrychowicz H."/>
        </authorList>
    </citation>
    <scope>NUCLEOTIDE SEQUENCE [LARGE SCALE GENOMIC DNA]</scope>
    <source>
        <strain evidence="7 8">DSM 21986</strain>
    </source>
</reference>
<dbReference type="InterPro" id="IPR016166">
    <property type="entry name" value="FAD-bd_PCMH"/>
</dbReference>
<dbReference type="STRING" id="1194090.SAMN05443144_10240"/>
<keyword evidence="3" id="KW-0285">Flavoprotein</keyword>
<organism evidence="7 8">
    <name type="scientific">Fodinibius roseus</name>
    <dbReference type="NCBI Taxonomy" id="1194090"/>
    <lineage>
        <taxon>Bacteria</taxon>
        <taxon>Pseudomonadati</taxon>
        <taxon>Balneolota</taxon>
        <taxon>Balneolia</taxon>
        <taxon>Balneolales</taxon>
        <taxon>Balneolaceae</taxon>
        <taxon>Fodinibius</taxon>
    </lineage>
</organism>
<evidence type="ECO:0000256" key="3">
    <source>
        <dbReference type="ARBA" id="ARBA00022630"/>
    </source>
</evidence>
<dbReference type="InterPro" id="IPR006093">
    <property type="entry name" value="Oxy_OxRdtase_FAD_BS"/>
</dbReference>
<dbReference type="PROSITE" id="PS51387">
    <property type="entry name" value="FAD_PCMH"/>
    <property type="match status" value="1"/>
</dbReference>
<dbReference type="PANTHER" id="PTHR42973:SF39">
    <property type="entry name" value="FAD-BINDING PCMH-TYPE DOMAIN-CONTAINING PROTEIN"/>
    <property type="match status" value="1"/>
</dbReference>
<dbReference type="InterPro" id="IPR012951">
    <property type="entry name" value="BBE"/>
</dbReference>
<dbReference type="InterPro" id="IPR016167">
    <property type="entry name" value="FAD-bd_PCMH_sub1"/>
</dbReference>
<dbReference type="AlphaFoldDB" id="A0A1M4UIA8"/>
<protein>
    <submittedName>
        <fullName evidence="7">FAD/FMN-containing dehydrogenase</fullName>
    </submittedName>
</protein>
<sequence length="451" mass="50087">MVHQSAIKKFREKLHGSLLFPRDSGYHEARSVWNGRIDRKPMAIARCKDTSDVIASINFARDHQLLVSIRGGGHHAAGHAVSDGGLMIDLSLMNEIYVDPTIKIAKAGPGTSVRDLDHETQKFGLVITGAPVSTVGIAGYTLGGGLGWTSRKHGLACDNLISVDVVTAEGELIHASEDKYPNLFWGIRGGSGNFGVVTSFEFQLHEMGPDVLAGPIVHPIEEAPRLLRFWRDYMLDAPDELQCMPVMFNTPESETVFCLYPLYAGNPAEGESVIKPFREIGTPLSDGIEATSYADLLSELDEMYRSGDRNYYRSAFFDSIPDEAIDTFVEKAAPIPSPFSSIFLEPLGGAIARRDTHATAFPHRERKFCITAVPKWDDENRDEEMMAWADELFNALKPYAADGVYVNYLDEVGDEPARDAYGQHWNRLTELKKKWDPENLFRMNHNVPPAG</sequence>
<evidence type="ECO:0000313" key="7">
    <source>
        <dbReference type="EMBL" id="SHE56300.1"/>
    </source>
</evidence>
<evidence type="ECO:0000256" key="5">
    <source>
        <dbReference type="ARBA" id="ARBA00023002"/>
    </source>
</evidence>
<dbReference type="InterPro" id="IPR006094">
    <property type="entry name" value="Oxid_FAD_bind_N"/>
</dbReference>
<evidence type="ECO:0000256" key="2">
    <source>
        <dbReference type="ARBA" id="ARBA00005466"/>
    </source>
</evidence>
<evidence type="ECO:0000256" key="1">
    <source>
        <dbReference type="ARBA" id="ARBA00001974"/>
    </source>
</evidence>
<dbReference type="PROSITE" id="PS00862">
    <property type="entry name" value="OX2_COVAL_FAD"/>
    <property type="match status" value="1"/>
</dbReference>
<keyword evidence="5" id="KW-0560">Oxidoreductase</keyword>
<dbReference type="Proteomes" id="UP000184041">
    <property type="component" value="Unassembled WGS sequence"/>
</dbReference>